<evidence type="ECO:0000256" key="7">
    <source>
        <dbReference type="ARBA" id="ARBA00022840"/>
    </source>
</evidence>
<comment type="caution">
    <text evidence="15">The sequence shown here is derived from an EMBL/GenBank/DDBJ whole genome shotgun (WGS) entry which is preliminary data.</text>
</comment>
<comment type="subcellular location">
    <subcellularLocation>
        <location evidence="1 11">Cytoplasm</location>
    </subcellularLocation>
</comment>
<dbReference type="SUPFAM" id="SSF47323">
    <property type="entry name" value="Anticodon-binding domain of a subclass of class I aminoacyl-tRNA synthetases"/>
    <property type="match status" value="1"/>
</dbReference>
<evidence type="ECO:0000256" key="9">
    <source>
        <dbReference type="ARBA" id="ARBA00023146"/>
    </source>
</evidence>
<dbReference type="SMART" id="SM01016">
    <property type="entry name" value="Arg_tRNA_synt_N"/>
    <property type="match status" value="1"/>
</dbReference>
<proteinExistence type="inferred from homology"/>
<evidence type="ECO:0000256" key="2">
    <source>
        <dbReference type="ARBA" id="ARBA00005594"/>
    </source>
</evidence>
<dbReference type="Pfam" id="PF05746">
    <property type="entry name" value="DALR_1"/>
    <property type="match status" value="1"/>
</dbReference>
<evidence type="ECO:0000256" key="11">
    <source>
        <dbReference type="HAMAP-Rule" id="MF_00123"/>
    </source>
</evidence>
<evidence type="ECO:0000313" key="15">
    <source>
        <dbReference type="EMBL" id="HHO73110.1"/>
    </source>
</evidence>
<dbReference type="AlphaFoldDB" id="A0A7C5WXW6"/>
<evidence type="ECO:0000256" key="3">
    <source>
        <dbReference type="ARBA" id="ARBA00011245"/>
    </source>
</evidence>
<comment type="catalytic activity">
    <reaction evidence="10 11">
        <text>tRNA(Arg) + L-arginine + ATP = L-arginyl-tRNA(Arg) + AMP + diphosphate</text>
        <dbReference type="Rhea" id="RHEA:20301"/>
        <dbReference type="Rhea" id="RHEA-COMP:9658"/>
        <dbReference type="Rhea" id="RHEA-COMP:9673"/>
        <dbReference type="ChEBI" id="CHEBI:30616"/>
        <dbReference type="ChEBI" id="CHEBI:32682"/>
        <dbReference type="ChEBI" id="CHEBI:33019"/>
        <dbReference type="ChEBI" id="CHEBI:78442"/>
        <dbReference type="ChEBI" id="CHEBI:78513"/>
        <dbReference type="ChEBI" id="CHEBI:456215"/>
        <dbReference type="EC" id="6.1.1.19"/>
    </reaction>
</comment>
<evidence type="ECO:0000256" key="10">
    <source>
        <dbReference type="ARBA" id="ARBA00049339"/>
    </source>
</evidence>
<dbReference type="NCBIfam" id="TIGR00456">
    <property type="entry name" value="argS"/>
    <property type="match status" value="1"/>
</dbReference>
<dbReference type="CDD" id="cd00671">
    <property type="entry name" value="ArgRS_core"/>
    <property type="match status" value="1"/>
</dbReference>
<dbReference type="InterPro" id="IPR005148">
    <property type="entry name" value="Arg-tRNA-synth_N"/>
</dbReference>
<keyword evidence="4 11" id="KW-0963">Cytoplasm</keyword>
<dbReference type="GO" id="GO:0005524">
    <property type="term" value="F:ATP binding"/>
    <property type="evidence" value="ECO:0007669"/>
    <property type="project" value="UniProtKB-UniRule"/>
</dbReference>
<protein>
    <recommendedName>
        <fullName evidence="11">Arginine--tRNA ligase</fullName>
        <ecNumber evidence="11">6.1.1.19</ecNumber>
    </recommendedName>
    <alternativeName>
        <fullName evidence="11">Arginyl-tRNA synthetase</fullName>
        <shortName evidence="11">ArgRS</shortName>
    </alternativeName>
</protein>
<comment type="similarity">
    <text evidence="2 11 12">Belongs to the class-I aminoacyl-tRNA synthetase family.</text>
</comment>
<dbReference type="GO" id="GO:0004814">
    <property type="term" value="F:arginine-tRNA ligase activity"/>
    <property type="evidence" value="ECO:0007669"/>
    <property type="project" value="UniProtKB-UniRule"/>
</dbReference>
<dbReference type="GO" id="GO:0005737">
    <property type="term" value="C:cytoplasm"/>
    <property type="evidence" value="ECO:0007669"/>
    <property type="project" value="UniProtKB-SubCell"/>
</dbReference>
<dbReference type="EMBL" id="DSAC01000006">
    <property type="protein sequence ID" value="HHO73110.1"/>
    <property type="molecule type" value="Genomic_DNA"/>
</dbReference>
<keyword evidence="9 11" id="KW-0030">Aminoacyl-tRNA synthetase</keyword>
<dbReference type="Gene3D" id="1.10.730.10">
    <property type="entry name" value="Isoleucyl-tRNA Synthetase, Domain 1"/>
    <property type="match status" value="1"/>
</dbReference>
<dbReference type="GO" id="GO:0006420">
    <property type="term" value="P:arginyl-tRNA aminoacylation"/>
    <property type="evidence" value="ECO:0007669"/>
    <property type="project" value="UniProtKB-UniRule"/>
</dbReference>
<dbReference type="PRINTS" id="PR01038">
    <property type="entry name" value="TRNASYNTHARG"/>
</dbReference>
<evidence type="ECO:0000256" key="5">
    <source>
        <dbReference type="ARBA" id="ARBA00022598"/>
    </source>
</evidence>
<name>A0A7C5WXW6_9AQUI</name>
<dbReference type="Pfam" id="PF00750">
    <property type="entry name" value="tRNA-synt_1d"/>
    <property type="match status" value="1"/>
</dbReference>
<dbReference type="InterPro" id="IPR009080">
    <property type="entry name" value="tRNAsynth_Ia_anticodon-bd"/>
</dbReference>
<keyword evidence="8 11" id="KW-0648">Protein biosynthesis</keyword>
<evidence type="ECO:0000256" key="8">
    <source>
        <dbReference type="ARBA" id="ARBA00022917"/>
    </source>
</evidence>
<sequence length="551" mass="63967">MKELIKEKLEALLREKYSLEGLNYTIEEPKDRHLGDLATNVCFLLSKQLKKPPHLLAEEIAKELSNEDFQAEPLRGFINFRFSESRIKESFRELLSLASNYYFEDIGKGKRLQIEFVSANPTGPLHLGHGRGAVVGDALYRLLKAFGYDVVREYYINDAGYQVYLFGLSILYRVYELFGKEDQELKQKFEEEGYKGNYVKELAKDVKAFFGEEVLGWDREQAIEKLGEYGVKRMLEDIKETLAFMGVEFDLWVSEKSLHQRGLVEKVIKLLEEKGYTYTQEGALWFKSSSFSDDKDRVLIRSDGTPTYFAGDIAYHYYKYERGFEEVINLWGADHWGYLPRLKGALKALGIPEDWLKVEFVQMVRLFSGGKEIRMSKRTGEFITLRELLEEVGVDAVRFIFLTKRSDTPLDFDIDLVKQNTAENPVFYVQYAHARVRGVFREVRQRFGIDPDKESLTEYTEHMKDQQGLELMKKLLIFKDTLKDAVLNLSPHLIVYDLLEIAKLFHNYYNHHRVMVEDKSLMMGRLSLLKGVEIGLKVGLNLIGVNAPERM</sequence>
<reference evidence="15" key="1">
    <citation type="journal article" date="2020" name="mSystems">
        <title>Genome- and Community-Level Interaction Insights into Carbon Utilization and Element Cycling Functions of Hydrothermarchaeota in Hydrothermal Sediment.</title>
        <authorList>
            <person name="Zhou Z."/>
            <person name="Liu Y."/>
            <person name="Xu W."/>
            <person name="Pan J."/>
            <person name="Luo Z.H."/>
            <person name="Li M."/>
        </authorList>
    </citation>
    <scope>NUCLEOTIDE SEQUENCE [LARGE SCALE GENOMIC DNA]</scope>
    <source>
        <strain evidence="15">SpSt-114</strain>
    </source>
</reference>
<comment type="subunit">
    <text evidence="3 11">Monomer.</text>
</comment>
<dbReference type="Pfam" id="PF03485">
    <property type="entry name" value="Arg_tRNA_synt_N"/>
    <property type="match status" value="1"/>
</dbReference>
<dbReference type="PANTHER" id="PTHR11956:SF5">
    <property type="entry name" value="ARGININE--TRNA LIGASE, CYTOPLASMIC"/>
    <property type="match status" value="1"/>
</dbReference>
<accession>A0A7C5WXW6</accession>
<dbReference type="SUPFAM" id="SSF52374">
    <property type="entry name" value="Nucleotidylyl transferase"/>
    <property type="match status" value="1"/>
</dbReference>
<organism evidence="15">
    <name type="scientific">Thermocrinis ruber</name>
    <dbReference type="NCBI Taxonomy" id="75906"/>
    <lineage>
        <taxon>Bacteria</taxon>
        <taxon>Pseudomonadati</taxon>
        <taxon>Aquificota</taxon>
        <taxon>Aquificia</taxon>
        <taxon>Aquificales</taxon>
        <taxon>Aquificaceae</taxon>
        <taxon>Thermocrinis</taxon>
    </lineage>
</organism>
<keyword evidence="6 11" id="KW-0547">Nucleotide-binding</keyword>
<dbReference type="InterPro" id="IPR035684">
    <property type="entry name" value="ArgRS_core"/>
</dbReference>
<dbReference type="SMART" id="SM00836">
    <property type="entry name" value="DALR_1"/>
    <property type="match status" value="1"/>
</dbReference>
<dbReference type="SUPFAM" id="SSF55190">
    <property type="entry name" value="Arginyl-tRNA synthetase (ArgRS), N-terminal 'additional' domain"/>
    <property type="match status" value="1"/>
</dbReference>
<evidence type="ECO:0000259" key="14">
    <source>
        <dbReference type="SMART" id="SM01016"/>
    </source>
</evidence>
<dbReference type="InterPro" id="IPR014729">
    <property type="entry name" value="Rossmann-like_a/b/a_fold"/>
</dbReference>
<feature type="domain" description="Arginyl tRNA synthetase N-terminal" evidence="14">
    <location>
        <begin position="3"/>
        <end position="82"/>
    </location>
</feature>
<dbReference type="HAMAP" id="MF_00123">
    <property type="entry name" value="Arg_tRNA_synth"/>
    <property type="match status" value="1"/>
</dbReference>
<evidence type="ECO:0000256" key="12">
    <source>
        <dbReference type="RuleBase" id="RU363038"/>
    </source>
</evidence>
<dbReference type="EC" id="6.1.1.19" evidence="11"/>
<dbReference type="InterPro" id="IPR001412">
    <property type="entry name" value="aa-tRNA-synth_I_CS"/>
</dbReference>
<dbReference type="Gene3D" id="3.30.1360.70">
    <property type="entry name" value="Arginyl tRNA synthetase N-terminal domain"/>
    <property type="match status" value="1"/>
</dbReference>
<keyword evidence="7 11" id="KW-0067">ATP-binding</keyword>
<dbReference type="InterPro" id="IPR001278">
    <property type="entry name" value="Arg-tRNA-ligase"/>
</dbReference>
<feature type="short sequence motif" description="'HIGH' region" evidence="11">
    <location>
        <begin position="119"/>
        <end position="129"/>
    </location>
</feature>
<gene>
    <name evidence="11" type="primary">argS</name>
    <name evidence="15" type="ORF">ENN04_00505</name>
</gene>
<dbReference type="FunFam" id="3.40.50.620:FF:000062">
    <property type="entry name" value="Arginine--tRNA ligase"/>
    <property type="match status" value="1"/>
</dbReference>
<evidence type="ECO:0000256" key="1">
    <source>
        <dbReference type="ARBA" id="ARBA00004496"/>
    </source>
</evidence>
<keyword evidence="5 11" id="KW-0436">Ligase</keyword>
<evidence type="ECO:0000256" key="6">
    <source>
        <dbReference type="ARBA" id="ARBA00022741"/>
    </source>
</evidence>
<feature type="domain" description="DALR anticodon binding" evidence="13">
    <location>
        <begin position="429"/>
        <end position="551"/>
    </location>
</feature>
<evidence type="ECO:0000259" key="13">
    <source>
        <dbReference type="SMART" id="SM00836"/>
    </source>
</evidence>
<dbReference type="PROSITE" id="PS00178">
    <property type="entry name" value="AA_TRNA_LIGASE_I"/>
    <property type="match status" value="1"/>
</dbReference>
<evidence type="ECO:0000256" key="4">
    <source>
        <dbReference type="ARBA" id="ARBA00022490"/>
    </source>
</evidence>
<dbReference type="PANTHER" id="PTHR11956">
    <property type="entry name" value="ARGINYL-TRNA SYNTHETASE"/>
    <property type="match status" value="1"/>
</dbReference>
<dbReference type="InterPro" id="IPR008909">
    <property type="entry name" value="DALR_anticod-bd"/>
</dbReference>
<dbReference type="Gene3D" id="3.40.50.620">
    <property type="entry name" value="HUPs"/>
    <property type="match status" value="1"/>
</dbReference>
<dbReference type="InterPro" id="IPR036695">
    <property type="entry name" value="Arg-tRNA-synth_N_sf"/>
</dbReference>